<proteinExistence type="predicted"/>
<dbReference type="EMBL" id="JAVRRF010000027">
    <property type="protein sequence ID" value="KAK5052977.1"/>
    <property type="molecule type" value="Genomic_DNA"/>
</dbReference>
<feature type="region of interest" description="Disordered" evidence="1">
    <location>
        <begin position="650"/>
        <end position="723"/>
    </location>
</feature>
<feature type="region of interest" description="Disordered" evidence="1">
    <location>
        <begin position="792"/>
        <end position="814"/>
    </location>
</feature>
<reference evidence="2 3" key="1">
    <citation type="submission" date="2023-08" db="EMBL/GenBank/DDBJ databases">
        <title>Black Yeasts Isolated from many extreme environments.</title>
        <authorList>
            <person name="Coleine C."/>
            <person name="Stajich J.E."/>
            <person name="Selbmann L."/>
        </authorList>
    </citation>
    <scope>NUCLEOTIDE SEQUENCE [LARGE SCALE GENOMIC DNA]</scope>
    <source>
        <strain evidence="2 3">CCFEE 6328</strain>
    </source>
</reference>
<evidence type="ECO:0000313" key="3">
    <source>
        <dbReference type="Proteomes" id="UP001345691"/>
    </source>
</evidence>
<feature type="compositionally biased region" description="Basic and acidic residues" evidence="1">
    <location>
        <begin position="650"/>
        <end position="666"/>
    </location>
</feature>
<feature type="region of interest" description="Disordered" evidence="1">
    <location>
        <begin position="1057"/>
        <end position="1164"/>
    </location>
</feature>
<feature type="region of interest" description="Disordered" evidence="1">
    <location>
        <begin position="286"/>
        <end position="337"/>
    </location>
</feature>
<name>A0ABR0J1V2_9EURO</name>
<gene>
    <name evidence="2" type="ORF">LTR69_009546</name>
</gene>
<evidence type="ECO:0000313" key="2">
    <source>
        <dbReference type="EMBL" id="KAK5052977.1"/>
    </source>
</evidence>
<accession>A0ABR0J1V2</accession>
<feature type="compositionally biased region" description="Low complexity" evidence="1">
    <location>
        <begin position="1116"/>
        <end position="1136"/>
    </location>
</feature>
<feature type="compositionally biased region" description="Polar residues" evidence="1">
    <location>
        <begin position="299"/>
        <end position="337"/>
    </location>
</feature>
<sequence length="1164" mass="127398">MLGYQIDHPDAVSEDELRHQLGLYQTTGKGKVLLEGIFTGFETTIMAPNSPTLPGRVQPSASANFSTYREANSDSASDSTSAFGPSSRQERENNDVEEAIRLSLREQVIERSRRPSQPAPKSPITSEPSLSLCLSLNNEFTTLDDLKGDTAIYIGPPPELAKKDDPESRYINNHFNQVYVVQSADLKLMGENSRFSHDDLLGPKSVRSEKKLRKLGVLEQAEARHGGRFKYYIDLRIPTEDDEAAELVTLLTCTKGVLTWHLMLERHGLSPLSVLGHDDFGILPPPIAPEIAKAEPSNGEGQNSSTRRTSDASPTSNSAEETSTPQSFVQPRNTGPEYSTLRHCSAIERLLNAIVGNDPKLDSAPKVWTYFAVAKHFGCAEHERVSGWITAWIYSHNNINFIQNNPEVAYRIGMGIKSPDLVRDAFSILVGERALSYASGRSIPGSTQSVHGREFALLDDDELNRISYAALAFVSRFRDEVGARLRDMSWLCKSSEYEFLSHIVFEDSDENEVVSSAISLVIDYVRYRICHVLCCGLLTFEELERYPSCNPTFRLGPGEDYATVYQGLNPSTRLFTKQFWHALGQSKLEVSPKNVGYGDEDETVLPGGSRFNEALSALGVERLSDERVSINRIVLNNKIATVNMLFSNKKGEISPKGKGRADRDVSSAHTQMDDLDSSLPLKALTIESPKHGSRDLEVSGQDDSPAKRRKTSEPEQNVGATPTFIAPGDLLFKREDDHDQPWLNKEWRRPPGGDDIVGPQKAPALALRPKKEPGGIVHQVKERVQAAFSRLGSDTAANESPEERQRLVDSGDSPVVESWARTSDVFDVREEPVASSDASAGEPSSSNSVFNPWTGKLEDWPMPNTQVAQIPLHVPEHVSYTEPVQEVPPPTPAAASWDYNKYALYPVDPQKMLLEISHQVTNMCADFLYPSHLFHDTVLLPTGLFDNLMCITANEIRFLPLWCNGNDDGSGGVFAEVPLDTIEADTFGPGKPRATGSEDDEAFEDVASQAISTVGKASKLATDGTETVKSLSSVSVGESAATETVMLDDSRSLASGVLSDDDMCDENDDPNLEFSDFDDGAEDSDADTVVDEAGGVRLSGPTPWLDEIHGHNQDVSSSSHATASGSGTNTSIGTSSEEVAQEDPTDTDGDSSSDSDNDDGFEWV</sequence>
<feature type="compositionally biased region" description="Acidic residues" evidence="1">
    <location>
        <begin position="1139"/>
        <end position="1164"/>
    </location>
</feature>
<dbReference type="Proteomes" id="UP001345691">
    <property type="component" value="Unassembled WGS sequence"/>
</dbReference>
<feature type="compositionally biased region" description="Acidic residues" evidence="1">
    <location>
        <begin position="1059"/>
        <end position="1090"/>
    </location>
</feature>
<evidence type="ECO:0000256" key="1">
    <source>
        <dbReference type="SAM" id="MobiDB-lite"/>
    </source>
</evidence>
<keyword evidence="3" id="KW-1185">Reference proteome</keyword>
<feature type="compositionally biased region" description="Basic and acidic residues" evidence="1">
    <location>
        <begin position="688"/>
        <end position="697"/>
    </location>
</feature>
<feature type="compositionally biased region" description="Low complexity" evidence="1">
    <location>
        <begin position="73"/>
        <end position="82"/>
    </location>
</feature>
<protein>
    <recommendedName>
        <fullName evidence="4">SAP domain-containing protein</fullName>
    </recommendedName>
</protein>
<organism evidence="2 3">
    <name type="scientific">Exophiala sideris</name>
    <dbReference type="NCBI Taxonomy" id="1016849"/>
    <lineage>
        <taxon>Eukaryota</taxon>
        <taxon>Fungi</taxon>
        <taxon>Dikarya</taxon>
        <taxon>Ascomycota</taxon>
        <taxon>Pezizomycotina</taxon>
        <taxon>Eurotiomycetes</taxon>
        <taxon>Chaetothyriomycetidae</taxon>
        <taxon>Chaetothyriales</taxon>
        <taxon>Herpotrichiellaceae</taxon>
        <taxon>Exophiala</taxon>
    </lineage>
</organism>
<feature type="compositionally biased region" description="Basic and acidic residues" evidence="1">
    <location>
        <begin position="88"/>
        <end position="113"/>
    </location>
</feature>
<feature type="region of interest" description="Disordered" evidence="1">
    <location>
        <begin position="68"/>
        <end position="128"/>
    </location>
</feature>
<comment type="caution">
    <text evidence="2">The sequence shown here is derived from an EMBL/GenBank/DDBJ whole genome shotgun (WGS) entry which is preliminary data.</text>
</comment>
<evidence type="ECO:0008006" key="4">
    <source>
        <dbReference type="Google" id="ProtNLM"/>
    </source>
</evidence>